<protein>
    <submittedName>
        <fullName evidence="1">Uncharacterized protein</fullName>
    </submittedName>
</protein>
<dbReference type="EMBL" id="JACGWJ010000015">
    <property type="protein sequence ID" value="KAL0367283.1"/>
    <property type="molecule type" value="Genomic_DNA"/>
</dbReference>
<sequence>MGIVRSFGGGSYGMGFEALMRRHLRTVGRIRDFNAVLDASESCGRSAENTNAMTEFREWKIKGDLALNVRLAKSYLDSAQTLFETYREDIFLHLVQWCRIVYCKAVELEASMLRQRAKMTWLTKGDQCSKFFFSKINARRAMQRVYQIQNSDGQLVSGSEQVAAEFVSFFQALLGGTSRRGLLIWIFLSNIVDEANTLLLPITHTEIKAAFFDISEESAPGPDGYTSAFFKAAWPEIGNEVVRQSQNSLFQAGF</sequence>
<accession>A0AAW2QJ48</accession>
<comment type="caution">
    <text evidence="1">The sequence shown here is derived from an EMBL/GenBank/DDBJ whole genome shotgun (WGS) entry which is preliminary data.</text>
</comment>
<evidence type="ECO:0000313" key="1">
    <source>
        <dbReference type="EMBL" id="KAL0367283.1"/>
    </source>
</evidence>
<proteinExistence type="predicted"/>
<reference evidence="1" key="1">
    <citation type="submission" date="2020-06" db="EMBL/GenBank/DDBJ databases">
        <authorList>
            <person name="Li T."/>
            <person name="Hu X."/>
            <person name="Zhang T."/>
            <person name="Song X."/>
            <person name="Zhang H."/>
            <person name="Dai N."/>
            <person name="Sheng W."/>
            <person name="Hou X."/>
            <person name="Wei L."/>
        </authorList>
    </citation>
    <scope>NUCLEOTIDE SEQUENCE</scope>
    <source>
        <strain evidence="1">G02</strain>
        <tissue evidence="1">Leaf</tissue>
    </source>
</reference>
<name>A0AAW2QJ48_SESRA</name>
<organism evidence="1">
    <name type="scientific">Sesamum radiatum</name>
    <name type="common">Black benniseed</name>
    <dbReference type="NCBI Taxonomy" id="300843"/>
    <lineage>
        <taxon>Eukaryota</taxon>
        <taxon>Viridiplantae</taxon>
        <taxon>Streptophyta</taxon>
        <taxon>Embryophyta</taxon>
        <taxon>Tracheophyta</taxon>
        <taxon>Spermatophyta</taxon>
        <taxon>Magnoliopsida</taxon>
        <taxon>eudicotyledons</taxon>
        <taxon>Gunneridae</taxon>
        <taxon>Pentapetalae</taxon>
        <taxon>asterids</taxon>
        <taxon>lamiids</taxon>
        <taxon>Lamiales</taxon>
        <taxon>Pedaliaceae</taxon>
        <taxon>Sesamum</taxon>
    </lineage>
</organism>
<gene>
    <name evidence="1" type="ORF">Sradi_3618400</name>
</gene>
<reference evidence="1" key="2">
    <citation type="journal article" date="2024" name="Plant">
        <title>Genomic evolution and insights into agronomic trait innovations of Sesamum species.</title>
        <authorList>
            <person name="Miao H."/>
            <person name="Wang L."/>
            <person name="Qu L."/>
            <person name="Liu H."/>
            <person name="Sun Y."/>
            <person name="Le M."/>
            <person name="Wang Q."/>
            <person name="Wei S."/>
            <person name="Zheng Y."/>
            <person name="Lin W."/>
            <person name="Duan Y."/>
            <person name="Cao H."/>
            <person name="Xiong S."/>
            <person name="Wang X."/>
            <person name="Wei L."/>
            <person name="Li C."/>
            <person name="Ma Q."/>
            <person name="Ju M."/>
            <person name="Zhao R."/>
            <person name="Li G."/>
            <person name="Mu C."/>
            <person name="Tian Q."/>
            <person name="Mei H."/>
            <person name="Zhang T."/>
            <person name="Gao T."/>
            <person name="Zhang H."/>
        </authorList>
    </citation>
    <scope>NUCLEOTIDE SEQUENCE</scope>
    <source>
        <strain evidence="1">G02</strain>
    </source>
</reference>
<dbReference type="AlphaFoldDB" id="A0AAW2QJ48"/>